<evidence type="ECO:0000313" key="7">
    <source>
        <dbReference type="Proteomes" id="UP000014184"/>
    </source>
</evidence>
<dbReference type="InterPro" id="IPR050109">
    <property type="entry name" value="HTH-type_TetR-like_transc_reg"/>
</dbReference>
<evidence type="ECO:0000256" key="1">
    <source>
        <dbReference type="ARBA" id="ARBA00023015"/>
    </source>
</evidence>
<gene>
    <name evidence="6" type="ORF">TM51_06716</name>
</gene>
<evidence type="ECO:0000259" key="5">
    <source>
        <dbReference type="PROSITE" id="PS50977"/>
    </source>
</evidence>
<dbReference type="PANTHER" id="PTHR30055:SF234">
    <property type="entry name" value="HTH-TYPE TRANSCRIPTIONAL REGULATOR BETI"/>
    <property type="match status" value="1"/>
</dbReference>
<name>A0A9P2WR99_THEFU</name>
<accession>A0A9P2WR99</accession>
<evidence type="ECO:0000256" key="2">
    <source>
        <dbReference type="ARBA" id="ARBA00023125"/>
    </source>
</evidence>
<dbReference type="PRINTS" id="PR00455">
    <property type="entry name" value="HTHTETR"/>
</dbReference>
<dbReference type="InterPro" id="IPR009057">
    <property type="entry name" value="Homeodomain-like_sf"/>
</dbReference>
<keyword evidence="1" id="KW-0805">Transcription regulation</keyword>
<keyword evidence="7" id="KW-1185">Reference proteome</keyword>
<sequence length="195" mass="22168">MLEAGASLFEEGGYEAFTIAAVCERAKVAPRAIYDRTPSKDALLVAVYEYWVNRVWEEMRIFDDEEQWIGLDGPELVTRLFTELGSILRRHESFTRSLMTLSPTTHDRIYRRVQWYNRQLIDRLTNLLLLAKPQIAHSDPETAVQMCLIAVYSALIVHVGCGAVLAPASLDRDDFNRHLAEMALRYLLGAEPQAA</sequence>
<dbReference type="InterPro" id="IPR001647">
    <property type="entry name" value="HTH_TetR"/>
</dbReference>
<proteinExistence type="predicted"/>
<keyword evidence="3" id="KW-0804">Transcription</keyword>
<dbReference type="Gene3D" id="1.10.357.10">
    <property type="entry name" value="Tetracycline Repressor, domain 2"/>
    <property type="match status" value="1"/>
</dbReference>
<dbReference type="Pfam" id="PF00440">
    <property type="entry name" value="TetR_N"/>
    <property type="match status" value="1"/>
</dbReference>
<evidence type="ECO:0000256" key="3">
    <source>
        <dbReference type="ARBA" id="ARBA00023163"/>
    </source>
</evidence>
<feature type="domain" description="HTH tetR-type" evidence="5">
    <location>
        <begin position="1"/>
        <end position="55"/>
    </location>
</feature>
<comment type="caution">
    <text evidence="6">The sequence shown here is derived from an EMBL/GenBank/DDBJ whole genome shotgun (WGS) entry which is preliminary data.</text>
</comment>
<reference evidence="6 7" key="1">
    <citation type="journal article" date="2013" name="Genome Announc.">
        <title>Draft Genome Sequence of the Lignocellulose Decomposer Thermobifida fusca Strain TM51.</title>
        <authorList>
            <person name="Toth A."/>
            <person name="Barna T."/>
            <person name="Nagy I."/>
            <person name="Horvath B."/>
            <person name="Nagy I."/>
            <person name="Tancsics A."/>
            <person name="Kriszt B."/>
            <person name="Baka E."/>
            <person name="Fekete C."/>
            <person name="Kukolya J."/>
        </authorList>
    </citation>
    <scope>NUCLEOTIDE SEQUENCE [LARGE SCALE GENOMIC DNA]</scope>
    <source>
        <strain evidence="6 7">TM51</strain>
    </source>
</reference>
<dbReference type="GO" id="GO:0003700">
    <property type="term" value="F:DNA-binding transcription factor activity"/>
    <property type="evidence" value="ECO:0007669"/>
    <property type="project" value="TreeGrafter"/>
</dbReference>
<dbReference type="Proteomes" id="UP000014184">
    <property type="component" value="Unassembled WGS sequence"/>
</dbReference>
<feature type="DNA-binding region" description="H-T-H motif" evidence="4">
    <location>
        <begin position="18"/>
        <end position="37"/>
    </location>
</feature>
<dbReference type="SUPFAM" id="SSF46689">
    <property type="entry name" value="Homeodomain-like"/>
    <property type="match status" value="1"/>
</dbReference>
<dbReference type="InterPro" id="IPR041669">
    <property type="entry name" value="TetR_C_15"/>
</dbReference>
<evidence type="ECO:0000256" key="4">
    <source>
        <dbReference type="PROSITE-ProRule" id="PRU00335"/>
    </source>
</evidence>
<dbReference type="PROSITE" id="PS50977">
    <property type="entry name" value="HTH_TETR_2"/>
    <property type="match status" value="1"/>
</dbReference>
<dbReference type="Pfam" id="PF17918">
    <property type="entry name" value="TetR_C_15"/>
    <property type="match status" value="1"/>
</dbReference>
<organism evidence="6 7">
    <name type="scientific">Thermobifida fusca TM51</name>
    <dbReference type="NCBI Taxonomy" id="1169414"/>
    <lineage>
        <taxon>Bacteria</taxon>
        <taxon>Bacillati</taxon>
        <taxon>Actinomycetota</taxon>
        <taxon>Actinomycetes</taxon>
        <taxon>Streptosporangiales</taxon>
        <taxon>Nocardiopsidaceae</taxon>
        <taxon>Thermobifida</taxon>
    </lineage>
</organism>
<dbReference type="PANTHER" id="PTHR30055">
    <property type="entry name" value="HTH-TYPE TRANSCRIPTIONAL REGULATOR RUTR"/>
    <property type="match status" value="1"/>
</dbReference>
<keyword evidence="2 4" id="KW-0238">DNA-binding</keyword>
<protein>
    <recommendedName>
        <fullName evidence="5">HTH tetR-type domain-containing protein</fullName>
    </recommendedName>
</protein>
<evidence type="ECO:0000313" key="6">
    <source>
        <dbReference type="EMBL" id="EOR71611.1"/>
    </source>
</evidence>
<dbReference type="GO" id="GO:0000976">
    <property type="term" value="F:transcription cis-regulatory region binding"/>
    <property type="evidence" value="ECO:0007669"/>
    <property type="project" value="TreeGrafter"/>
</dbReference>
<dbReference type="EMBL" id="AOSG01000031">
    <property type="protein sequence ID" value="EOR71611.1"/>
    <property type="molecule type" value="Genomic_DNA"/>
</dbReference>
<dbReference type="AlphaFoldDB" id="A0A9P2WR99"/>